<accession>A0A845GX05</accession>
<dbReference type="CDD" id="cd05399">
    <property type="entry name" value="NT_Rel-Spo_like"/>
    <property type="match status" value="1"/>
</dbReference>
<dbReference type="Proteomes" id="UP000447355">
    <property type="component" value="Unassembled WGS sequence"/>
</dbReference>
<sequence>MLQFDLDVFLAQNRVTLEDWQSSDISWEDLLLIGQDHEEQQAALEASAILNASLIQRFNGVHSVRWRVKDTSHLMAKIIRKRAAKAPKYMDISAANYMEVIDDLIGLRALHLFKDDCFEIDREVRAVFPLKEKPIAYIREGDNPALTTQYQAAGMTVEKHKDNYRSIHYILTTKPTLRVVNIELQVRTIFEEGWSEIDHKVRYPNFPNNQLLRGILNVLNGMTGQADDTGGLIQKLSQELRLGIGETHGSGPSDNKIDNISDFSVDEVTEVEHPPAGVDAGTLPADVSSSKAEGQPEQPIDPTPRQSAALDVTYKTMSERNAVMRALRDFKEAGAVVKAMNDHNAAMKALRGFDEVGAATKAMNEHNEAMRALRGFDEVGAVAKALKEHNATMNAFKGYSGVSAVANALNEHDVARRLVDDQSAAKRLLDDHNAVKRILDDQSAAKRLLEDHNTINKALEEHNTVKRYLDEQELIRNALKR</sequence>
<dbReference type="SUPFAM" id="SSF81301">
    <property type="entry name" value="Nucleotidyltransferase"/>
    <property type="match status" value="1"/>
</dbReference>
<dbReference type="GO" id="GO:0015969">
    <property type="term" value="P:guanosine tetraphosphate metabolic process"/>
    <property type="evidence" value="ECO:0007669"/>
    <property type="project" value="InterPro"/>
</dbReference>
<dbReference type="PANTHER" id="PTHR41773">
    <property type="entry name" value="GTP PYROPHOSPHATASE-RELATED"/>
    <property type="match status" value="1"/>
</dbReference>
<evidence type="ECO:0000259" key="2">
    <source>
        <dbReference type="SMART" id="SM00954"/>
    </source>
</evidence>
<proteinExistence type="predicted"/>
<dbReference type="RefSeq" id="WP_161086768.1">
    <property type="nucleotide sequence ID" value="NZ_WWCX01000092.1"/>
</dbReference>
<feature type="domain" description="RelA/SpoT" evidence="2">
    <location>
        <begin position="66"/>
        <end position="209"/>
    </location>
</feature>
<evidence type="ECO:0000313" key="4">
    <source>
        <dbReference type="Proteomes" id="UP000447355"/>
    </source>
</evidence>
<comment type="caution">
    <text evidence="3">The sequence shown here is derived from an EMBL/GenBank/DDBJ whole genome shotgun (WGS) entry which is preliminary data.</text>
</comment>
<dbReference type="EMBL" id="WWCX01000092">
    <property type="protein sequence ID" value="MYM97900.1"/>
    <property type="molecule type" value="Genomic_DNA"/>
</dbReference>
<dbReference type="AlphaFoldDB" id="A0A845GX05"/>
<name>A0A845GX05_9BURK</name>
<organism evidence="3 4">
    <name type="scientific">Duganella vulcania</name>
    <dbReference type="NCBI Taxonomy" id="2692166"/>
    <lineage>
        <taxon>Bacteria</taxon>
        <taxon>Pseudomonadati</taxon>
        <taxon>Pseudomonadota</taxon>
        <taxon>Betaproteobacteria</taxon>
        <taxon>Burkholderiales</taxon>
        <taxon>Oxalobacteraceae</taxon>
        <taxon>Telluria group</taxon>
        <taxon>Duganella</taxon>
    </lineage>
</organism>
<dbReference type="Gene3D" id="3.30.460.10">
    <property type="entry name" value="Beta Polymerase, domain 2"/>
    <property type="match status" value="1"/>
</dbReference>
<dbReference type="Pfam" id="PF04607">
    <property type="entry name" value="RelA_SpoT"/>
    <property type="match status" value="1"/>
</dbReference>
<evidence type="ECO:0000256" key="1">
    <source>
        <dbReference type="SAM" id="MobiDB-lite"/>
    </source>
</evidence>
<evidence type="ECO:0000313" key="3">
    <source>
        <dbReference type="EMBL" id="MYM97900.1"/>
    </source>
</evidence>
<dbReference type="InterPro" id="IPR043519">
    <property type="entry name" value="NT_sf"/>
</dbReference>
<dbReference type="SMART" id="SM00954">
    <property type="entry name" value="RelA_SpoT"/>
    <property type="match status" value="1"/>
</dbReference>
<feature type="region of interest" description="Disordered" evidence="1">
    <location>
        <begin position="274"/>
        <end position="305"/>
    </location>
</feature>
<protein>
    <recommendedName>
        <fullName evidence="2">RelA/SpoT domain-containing protein</fullName>
    </recommendedName>
</protein>
<reference evidence="3" key="1">
    <citation type="submission" date="2019-12" db="EMBL/GenBank/DDBJ databases">
        <title>Novel species isolated from a subtropical stream in China.</title>
        <authorList>
            <person name="Lu H."/>
        </authorList>
    </citation>
    <scope>NUCLEOTIDE SEQUENCE [LARGE SCALE GENOMIC DNA]</scope>
    <source>
        <strain evidence="3">FT81W</strain>
    </source>
</reference>
<gene>
    <name evidence="3" type="ORF">GTP90_29035</name>
</gene>
<dbReference type="InterPro" id="IPR007685">
    <property type="entry name" value="RelA_SpoT"/>
</dbReference>
<dbReference type="PANTHER" id="PTHR41773:SF1">
    <property type="entry name" value="RELA_SPOT DOMAIN-CONTAINING PROTEIN"/>
    <property type="match status" value="1"/>
</dbReference>